<dbReference type="GO" id="GO:0052588">
    <property type="term" value="F:diacetyl reductase ((S)-acetoin forming) (NAD+) activity"/>
    <property type="evidence" value="ECO:0007669"/>
    <property type="project" value="UniProtKB-EC"/>
</dbReference>
<evidence type="ECO:0000313" key="10">
    <source>
        <dbReference type="Proteomes" id="UP000075418"/>
    </source>
</evidence>
<reference evidence="9 10" key="1">
    <citation type="submission" date="2016-02" db="EMBL/GenBank/DDBJ databases">
        <title>Draft genome sequence of hydrocarbon degrading Staphylococcus saprophyticus Strain CNV2, isolated from crude-oil contaminated soil from Noonmati Oil Refinery, Guwahati, Assam, India.</title>
        <authorList>
            <person name="Mukherjee A."/>
            <person name="Chettri B."/>
            <person name="Langpoklakpam J."/>
            <person name="Singh A.K."/>
            <person name="Chattopadhyay D.J."/>
        </authorList>
    </citation>
    <scope>NUCLEOTIDE SEQUENCE [LARGE SCALE GENOMIC DNA]</scope>
    <source>
        <strain evidence="9 10">CNV2</strain>
    </source>
</reference>
<dbReference type="PANTHER" id="PTHR43296:SF2">
    <property type="entry name" value="PEROXISOMAL 2,4-DIENOYL-COA REDUCTASE [(3E)-ENOYL-COA-PRODUCING]"/>
    <property type="match status" value="1"/>
</dbReference>
<dbReference type="RefSeq" id="WP_061853941.1">
    <property type="nucleotide sequence ID" value="NZ_LUGM01000002.1"/>
</dbReference>
<dbReference type="InterPro" id="IPR002347">
    <property type="entry name" value="SDR_fam"/>
</dbReference>
<accession>A0A151A3G5</accession>
<proteinExistence type="predicted"/>
<dbReference type="Proteomes" id="UP000075418">
    <property type="component" value="Unassembled WGS sequence"/>
</dbReference>
<dbReference type="SUPFAM" id="SSF51735">
    <property type="entry name" value="NAD(P)-binding Rossmann-fold domains"/>
    <property type="match status" value="1"/>
</dbReference>
<dbReference type="PANTHER" id="PTHR43296">
    <property type="entry name" value="PEROXISOMAL 2,4-DIENOYL-COA REDUCTASE"/>
    <property type="match status" value="1"/>
</dbReference>
<evidence type="ECO:0000256" key="8">
    <source>
        <dbReference type="ARBA" id="ARBA00047315"/>
    </source>
</evidence>
<evidence type="ECO:0000256" key="2">
    <source>
        <dbReference type="ARBA" id="ARBA00012848"/>
    </source>
</evidence>
<dbReference type="GO" id="GO:0008206">
    <property type="term" value="P:bile acid metabolic process"/>
    <property type="evidence" value="ECO:0007669"/>
    <property type="project" value="UniProtKB-ARBA"/>
</dbReference>
<evidence type="ECO:0000313" key="9">
    <source>
        <dbReference type="EMBL" id="KYH13710.1"/>
    </source>
</evidence>
<dbReference type="Gene3D" id="3.40.50.720">
    <property type="entry name" value="NAD(P)-binding Rossmann-like Domain"/>
    <property type="match status" value="1"/>
</dbReference>
<dbReference type="InterPro" id="IPR036291">
    <property type="entry name" value="NAD(P)-bd_dom_sf"/>
</dbReference>
<dbReference type="AlphaFoldDB" id="A0A151A3G5"/>
<gene>
    <name evidence="9" type="ORF">A0131_02665</name>
</gene>
<keyword evidence="4" id="KW-0521">NADP</keyword>
<dbReference type="FunFam" id="3.40.50.720:FF:000084">
    <property type="entry name" value="Short-chain dehydrogenase reductase"/>
    <property type="match status" value="1"/>
</dbReference>
<comment type="catalytic activity">
    <reaction evidence="8">
        <text>(S)-acetoin + NAD(+) = diacetyl + NADH + H(+)</text>
        <dbReference type="Rhea" id="RHEA:27286"/>
        <dbReference type="ChEBI" id="CHEBI:15378"/>
        <dbReference type="ChEBI" id="CHEBI:15687"/>
        <dbReference type="ChEBI" id="CHEBI:16583"/>
        <dbReference type="ChEBI" id="CHEBI:57540"/>
        <dbReference type="ChEBI" id="CHEBI:57945"/>
        <dbReference type="EC" id="1.1.1.304"/>
    </reaction>
</comment>
<evidence type="ECO:0000256" key="3">
    <source>
        <dbReference type="ARBA" id="ARBA00016110"/>
    </source>
</evidence>
<dbReference type="EC" id="1.1.1.304" evidence="2"/>
<evidence type="ECO:0000256" key="1">
    <source>
        <dbReference type="ARBA" id="ARBA00003200"/>
    </source>
</evidence>
<name>A0A151A3G5_9STAP</name>
<dbReference type="InterPro" id="IPR045017">
    <property type="entry name" value="DECR2-like"/>
</dbReference>
<organism evidence="9 10">
    <name type="scientific">Staphylococcus kloosii</name>
    <dbReference type="NCBI Taxonomy" id="29384"/>
    <lineage>
        <taxon>Bacteria</taxon>
        <taxon>Bacillati</taxon>
        <taxon>Bacillota</taxon>
        <taxon>Bacilli</taxon>
        <taxon>Bacillales</taxon>
        <taxon>Staphylococcaceae</taxon>
        <taxon>Staphylococcus</taxon>
    </lineage>
</organism>
<keyword evidence="5" id="KW-0560">Oxidoreductase</keyword>
<evidence type="ECO:0000256" key="6">
    <source>
        <dbReference type="ARBA" id="ARBA00029989"/>
    </source>
</evidence>
<comment type="caution">
    <text evidence="9">The sequence shown here is derived from an EMBL/GenBank/DDBJ whole genome shotgun (WGS) entry which is preliminary data.</text>
</comment>
<comment type="function">
    <text evidence="1">Catalyzes the irreversible reduction of 2,3-butanediol to (S)-acetoin in the presence of NADH.</text>
</comment>
<dbReference type="NCBIfam" id="NF005811">
    <property type="entry name" value="PRK07677.1"/>
    <property type="match status" value="1"/>
</dbReference>
<evidence type="ECO:0000256" key="5">
    <source>
        <dbReference type="ARBA" id="ARBA00023002"/>
    </source>
</evidence>
<dbReference type="PRINTS" id="PR00080">
    <property type="entry name" value="SDRFAMILY"/>
</dbReference>
<dbReference type="CDD" id="cd05369">
    <property type="entry name" value="TER_DECR_SDR_a"/>
    <property type="match status" value="1"/>
</dbReference>
<evidence type="ECO:0000256" key="7">
    <source>
        <dbReference type="ARBA" id="ARBA00031758"/>
    </source>
</evidence>
<protein>
    <recommendedName>
        <fullName evidence="3">Diacetyl reductase [(S)-acetoin forming]</fullName>
        <ecNumber evidence="2">1.1.1.304</ecNumber>
    </recommendedName>
    <alternativeName>
        <fullName evidence="6">Acetoin(diacetyl) reductase</fullName>
    </alternativeName>
    <alternativeName>
        <fullName evidence="7">Meso-2,3-butanediol dehydrogenase</fullName>
    </alternativeName>
</protein>
<dbReference type="EMBL" id="LUGM01000002">
    <property type="protein sequence ID" value="KYH13710.1"/>
    <property type="molecule type" value="Genomic_DNA"/>
</dbReference>
<sequence>MKDKVIIVTGGSSGMGKAMAKRFVEEGANVVITGRTPEKLEATKQEIEQREGQVLCVAMDVRDPEKVQQTIDETLGQFGKIDGLVNNAAGNFICPAEDLSLNGWNSVINIVLNGTWYCTQAVGKHWIEQGHKGVIVNIVAPYSWTSGPGVIHSASAKAGVLSMTRTIAIEWGSKYGIRANAIAPGPIDNTGGAQRLTLSEDARQQTLDSVPLNRMGQPEEIAGLARFLFSDEASYINGDCITMDGGQWLNRNPF</sequence>
<evidence type="ECO:0000256" key="4">
    <source>
        <dbReference type="ARBA" id="ARBA00022857"/>
    </source>
</evidence>
<dbReference type="PRINTS" id="PR00081">
    <property type="entry name" value="GDHRDH"/>
</dbReference>
<dbReference type="Pfam" id="PF13561">
    <property type="entry name" value="adh_short_C2"/>
    <property type="match status" value="1"/>
</dbReference>
<dbReference type="GO" id="GO:0009062">
    <property type="term" value="P:fatty acid catabolic process"/>
    <property type="evidence" value="ECO:0007669"/>
    <property type="project" value="InterPro"/>
</dbReference>
<dbReference type="GO" id="GO:0008670">
    <property type="term" value="F:2,4-dienoyl-CoA reductase (NADPH) activity"/>
    <property type="evidence" value="ECO:0007669"/>
    <property type="project" value="InterPro"/>
</dbReference>